<evidence type="ECO:0000313" key="2">
    <source>
        <dbReference type="EMBL" id="KAK7841124.1"/>
    </source>
</evidence>
<sequence length="160" mass="18450">METFRIWIICLSCDETSSNVTHSFREEEGRGPTQNLKLAKEFKGGEYFKVEGREQEVWRHLDKKTGQNSSRIELFDITYVQANGQAVNEPTQDALRLQEFEHKSLESEHKHLEADVELKEVKHLKSMLKQQAIQMVLSYCISPNNDAFACAYVIVLVTSQ</sequence>
<gene>
    <name evidence="2" type="ORF">CFP56_015750</name>
</gene>
<reference evidence="2 3" key="1">
    <citation type="journal article" date="2018" name="Sci. Data">
        <title>The draft genome sequence of cork oak.</title>
        <authorList>
            <person name="Ramos A.M."/>
            <person name="Usie A."/>
            <person name="Barbosa P."/>
            <person name="Barros P.M."/>
            <person name="Capote T."/>
            <person name="Chaves I."/>
            <person name="Simoes F."/>
            <person name="Abreu I."/>
            <person name="Carrasquinho I."/>
            <person name="Faro C."/>
            <person name="Guimaraes J.B."/>
            <person name="Mendonca D."/>
            <person name="Nobrega F."/>
            <person name="Rodrigues L."/>
            <person name="Saibo N.J.M."/>
            <person name="Varela M.C."/>
            <person name="Egas C."/>
            <person name="Matos J."/>
            <person name="Miguel C.M."/>
            <person name="Oliveira M.M."/>
            <person name="Ricardo C.P."/>
            <person name="Goncalves S."/>
        </authorList>
    </citation>
    <scope>NUCLEOTIDE SEQUENCE [LARGE SCALE GENOMIC DNA]</scope>
    <source>
        <strain evidence="3">cv. HL8</strain>
    </source>
</reference>
<keyword evidence="3" id="KW-1185">Reference proteome</keyword>
<dbReference type="AlphaFoldDB" id="A0AAW0KRF3"/>
<feature type="coiled-coil region" evidence="1">
    <location>
        <begin position="95"/>
        <end position="122"/>
    </location>
</feature>
<keyword evidence="1" id="KW-0175">Coiled coil</keyword>
<evidence type="ECO:0000313" key="3">
    <source>
        <dbReference type="Proteomes" id="UP000237347"/>
    </source>
</evidence>
<dbReference type="EMBL" id="PKMF04000247">
    <property type="protein sequence ID" value="KAK7841124.1"/>
    <property type="molecule type" value="Genomic_DNA"/>
</dbReference>
<protein>
    <submittedName>
        <fullName evidence="2">Uncharacterized protein</fullName>
    </submittedName>
</protein>
<name>A0AAW0KRF3_QUESU</name>
<feature type="non-terminal residue" evidence="2">
    <location>
        <position position="160"/>
    </location>
</feature>
<proteinExistence type="predicted"/>
<comment type="caution">
    <text evidence="2">The sequence shown here is derived from an EMBL/GenBank/DDBJ whole genome shotgun (WGS) entry which is preliminary data.</text>
</comment>
<organism evidence="2 3">
    <name type="scientific">Quercus suber</name>
    <name type="common">Cork oak</name>
    <dbReference type="NCBI Taxonomy" id="58331"/>
    <lineage>
        <taxon>Eukaryota</taxon>
        <taxon>Viridiplantae</taxon>
        <taxon>Streptophyta</taxon>
        <taxon>Embryophyta</taxon>
        <taxon>Tracheophyta</taxon>
        <taxon>Spermatophyta</taxon>
        <taxon>Magnoliopsida</taxon>
        <taxon>eudicotyledons</taxon>
        <taxon>Gunneridae</taxon>
        <taxon>Pentapetalae</taxon>
        <taxon>rosids</taxon>
        <taxon>fabids</taxon>
        <taxon>Fagales</taxon>
        <taxon>Fagaceae</taxon>
        <taxon>Quercus</taxon>
    </lineage>
</organism>
<dbReference type="Proteomes" id="UP000237347">
    <property type="component" value="Unassembled WGS sequence"/>
</dbReference>
<evidence type="ECO:0000256" key="1">
    <source>
        <dbReference type="SAM" id="Coils"/>
    </source>
</evidence>
<accession>A0AAW0KRF3</accession>